<dbReference type="STRING" id="52131.GA0061100_106299"/>
<reference evidence="2" key="1">
    <citation type="submission" date="2016-08" db="EMBL/GenBank/DDBJ databases">
        <authorList>
            <person name="Varghese N."/>
            <person name="Submissions Spin"/>
        </authorList>
    </citation>
    <scope>NUCLEOTIDE SEQUENCE [LARGE SCALE GENOMIC DNA]</scope>
    <source>
        <strain evidence="2">CCBAU 57015</strain>
    </source>
</reference>
<dbReference type="Proteomes" id="UP000186228">
    <property type="component" value="Unassembled WGS sequence"/>
</dbReference>
<proteinExistence type="predicted"/>
<protein>
    <submittedName>
        <fullName evidence="1">Uncharacterized protein</fullName>
    </submittedName>
</protein>
<dbReference type="AlphaFoldDB" id="A0A1C3VKT8"/>
<evidence type="ECO:0000313" key="2">
    <source>
        <dbReference type="Proteomes" id="UP000186228"/>
    </source>
</evidence>
<organism evidence="1 2">
    <name type="scientific">Rhizobium hainanense</name>
    <dbReference type="NCBI Taxonomy" id="52131"/>
    <lineage>
        <taxon>Bacteria</taxon>
        <taxon>Pseudomonadati</taxon>
        <taxon>Pseudomonadota</taxon>
        <taxon>Alphaproteobacteria</taxon>
        <taxon>Hyphomicrobiales</taxon>
        <taxon>Rhizobiaceae</taxon>
        <taxon>Rhizobium/Agrobacterium group</taxon>
        <taxon>Rhizobium</taxon>
    </lineage>
</organism>
<gene>
    <name evidence="1" type="ORF">GA0061100_106299</name>
</gene>
<name>A0A1C3VKT8_9HYPH</name>
<keyword evidence="2" id="KW-1185">Reference proteome</keyword>
<evidence type="ECO:0000313" key="1">
    <source>
        <dbReference type="EMBL" id="SCB28094.1"/>
    </source>
</evidence>
<dbReference type="EMBL" id="FMAC01000006">
    <property type="protein sequence ID" value="SCB28094.1"/>
    <property type="molecule type" value="Genomic_DNA"/>
</dbReference>
<sequence>MKARSKDGRYSPAFAADFIALQSGKVAGYRSLDFTRHPIPDTAQ</sequence>
<accession>A0A1C3VKT8</accession>